<dbReference type="PROSITE" id="PS50088">
    <property type="entry name" value="ANK_REPEAT"/>
    <property type="match status" value="9"/>
</dbReference>
<reference evidence="6" key="2">
    <citation type="submission" date="2023-05" db="EMBL/GenBank/DDBJ databases">
        <authorList>
            <consortium name="Lawrence Berkeley National Laboratory"/>
            <person name="Steindorff A."/>
            <person name="Hensen N."/>
            <person name="Bonometti L."/>
            <person name="Westerberg I."/>
            <person name="Brannstrom I.O."/>
            <person name="Guillou S."/>
            <person name="Cros-Aarteil S."/>
            <person name="Calhoun S."/>
            <person name="Haridas S."/>
            <person name="Kuo A."/>
            <person name="Mondo S."/>
            <person name="Pangilinan J."/>
            <person name="Riley R."/>
            <person name="Labutti K."/>
            <person name="Andreopoulos B."/>
            <person name="Lipzen A."/>
            <person name="Chen C."/>
            <person name="Yanf M."/>
            <person name="Daum C."/>
            <person name="Ng V."/>
            <person name="Clum A."/>
            <person name="Ohm R."/>
            <person name="Martin F."/>
            <person name="Silar P."/>
            <person name="Natvig D."/>
            <person name="Lalanne C."/>
            <person name="Gautier V."/>
            <person name="Ament-Velasquez S.L."/>
            <person name="Kruys A."/>
            <person name="Hutchinson M.I."/>
            <person name="Powell A.J."/>
            <person name="Barry K."/>
            <person name="Miller A.N."/>
            <person name="Grigoriev I.V."/>
            <person name="Debuchy R."/>
            <person name="Gladieux P."/>
            <person name="Thoren M.H."/>
            <person name="Johannesson H."/>
        </authorList>
    </citation>
    <scope>NUCLEOTIDE SEQUENCE</scope>
    <source>
        <strain evidence="6">PSN243</strain>
    </source>
</reference>
<feature type="repeat" description="ANK" evidence="3">
    <location>
        <begin position="861"/>
        <end position="893"/>
    </location>
</feature>
<keyword evidence="1" id="KW-0677">Repeat</keyword>
<evidence type="ECO:0000256" key="3">
    <source>
        <dbReference type="PROSITE-ProRule" id="PRU00023"/>
    </source>
</evidence>
<dbReference type="SUPFAM" id="SSF48403">
    <property type="entry name" value="Ankyrin repeat"/>
    <property type="match status" value="6"/>
</dbReference>
<evidence type="ECO:0000256" key="4">
    <source>
        <dbReference type="SAM" id="MobiDB-lite"/>
    </source>
</evidence>
<feature type="domain" description="Peptidase A2" evidence="5">
    <location>
        <begin position="732"/>
        <end position="768"/>
    </location>
</feature>
<sequence>MASSTAMDPATGDDWDKDAVILGRDDVSDFNEENILPQTPAILAKIRAWLQPTEYDNEGGEFRKHLASHLPGTGDWLFSSDVYKQWHSSQDKGLLWIRGIPGSGKSVFAASIVDRLGQENCPVLYFFFRQIIDANHNPTAALRDWLTQLLPFSPPLQAKLKEYVDKKRHLDSLSSEDLWRHLRQATIYIPKVYCVVDALDEMDQTKDLEPFLHSVAALAGWRPSQVKVVATSRPVAYIEQPLRTARAFHIRLEERQVDKDIAKYVRHELSKTAIPADMQAKIRAAVPGRANGLFLYAKLAMDAFTRPGANPAKVLEELPQDLNVMYTDLLREHSRRSGVPDDMQLLILQSVTHASRPLRLLEIAEFIDVTQRAPEERDLKAAKDLVRSACGPLLEILPDETVSVVHHSLTEFLNGSTRKFTPGSYPVLEPGPTHERLALVCLTYLLTGMLDRVQIRDLGFVPTRKPFVPAPGSLGQKELYLTYPFLNYAAKNWNVHARKSAVSGYDTAKLNPLIDKLFASEVRQKWASLAPGTHDRYDSSPLTPLMIAVKFGLTQYVKVLLDRSVSDINQKTRTNGSPLCVAAREGYEDVAELLLQAGADTHVKTDRGQSPLLLAASNGRLGVARLLIQSGDSPFEKMQVSDGTLDDRQGRPLSPLKVACDHGHMPIVLEFFAHVKTASQAGKFLKAAVASSRREIVELALQHPLANPNTTIGQRGDTVLFTACSNLNPQIIRLLLDAGADPNAWASHDSEYDPGENTPLHALVQGIGRHINQEYPLERMIECFELLIAAGADASRVNSQGSSLLHYVKDPVFARLLLDAGADPNATNKQGETLLHTCDNEDLLRVILADSKTDLERTDKDGLTPLLSALKKSKISIALLLLELGASTAPVDAHSKNGVFHYAVQIWAQPAELDRVPHLIQRLRECGGDPNAVNRHGDTPLHFLVGRTSADQAACEKILCALVDVGANLEARDENGQTPFFKLMTTWSSHPGCTWDMMIRAGAKMNTVDSKGRTPCHRFSQYGSYDEEKTFNKFIEHGLDPEQTDHAGNTLWHVRVSAMNGVKMGEEPKPGDYPQHLRVLFNLGIDILQPNHDGRTPLHLSCSYKNGLSPEKRDPRRHGTSGTPSTYRKKTMLDFIVGQYSHHGVDQTDREGVTALHIASTHCEITTRVLLEAGADPRKTTLEGLTPLHLAARSRQPNIVGSLLDWLKSRYSKEDFLSALTSTTRSYPGRTPLHYACASGVAASVQLLLEAAASEGVLGTFGDVWPACVDFEEEHSRWPKHDMHVDPERNRGPTAGSVLLGDEKRVRTTKGLKLPPERLEDVVDVLATYLPPSLKTISSIIYTAASKNHDYTMECLARKRKVLFPDVGEVASLESKLCFARRDANRAVVSKHTVAPDQRRRPPWGYGPHWACETLMELRDYDLAGETLLRNGGLEAEDVGRTILHDLVVGGFASVLEKVATKDLIAGLESPEPREKFCRSADHGALKQRPNMDCYTLLMLACTTEYPNMDVIRVLVKDLGVDVNAQSLGSPDRFGPDRKLCPDRSALHILAEGTHWWQSHLALPYLLEHGANIELRDGAGLTPLLAALDRAPLPGYQPNTIEVLVRNGADVNAVDSRGDSCLARAIGNKDVVQLLLQNGAVATSSAFIMAIKALNVNILEMLLKHGADPNVRRTQEEKDHAEEIASKAPLTMWRQRQKTTPERVDDNPYPLDLAARVGDEYERHNVDRYKQMVQLLLDHGADPHAAYPTTTVIHRAIQHGRLVRMFLDRPDLNLELQDSEGRTLLLTACRAGSKPEHDRDPLEGLPHPVDILLDRGANVHARSHDGSTALHYLIPNSSNHQAENARLMRRIVLAAPDLLNARDTTGSTPLHRSLTSNSAWWTPNYLHVNLAETLLSLGADPHLRDSNGNTPLHLLMCGQWTLNKDNELTGSTVKVFQSLLAAGVDVNARNNEGETPLFSFCRRGSVQRSDPHAKHNTKQKQSDAALWELFDKAGMDFKAVNSAGETLLHAVAASMSDKSVARFRRVMERGVDPLVEDGMQRTALDVAAATGARQILGMFKRGEGEGVVVGVPVDEGEEGEDDDGMDEEEEEDGFPTPMLRKSLLFSNQRPYGSPYPKHLRRESVPKLSRRRRKIRRFISKENQVTVRAYPHANGAMISAPAGIISTDINQTPAS</sequence>
<dbReference type="InterPro" id="IPR056884">
    <property type="entry name" value="NPHP3-like_N"/>
</dbReference>
<comment type="caution">
    <text evidence="6">The sequence shown here is derived from an EMBL/GenBank/DDBJ whole genome shotgun (WGS) entry which is preliminary data.</text>
</comment>
<dbReference type="InterPro" id="IPR001995">
    <property type="entry name" value="Peptidase_A2_cat"/>
</dbReference>
<gene>
    <name evidence="6" type="ORF">QBC34DRAFT_496349</name>
</gene>
<evidence type="ECO:0000256" key="1">
    <source>
        <dbReference type="ARBA" id="ARBA00022737"/>
    </source>
</evidence>
<feature type="repeat" description="ANK" evidence="3">
    <location>
        <begin position="574"/>
        <end position="606"/>
    </location>
</feature>
<dbReference type="Pfam" id="PF24883">
    <property type="entry name" value="NPHP3_N"/>
    <property type="match status" value="1"/>
</dbReference>
<dbReference type="GO" id="GO:0006508">
    <property type="term" value="P:proteolysis"/>
    <property type="evidence" value="ECO:0007669"/>
    <property type="project" value="InterPro"/>
</dbReference>
<evidence type="ECO:0000259" key="5">
    <source>
        <dbReference type="PROSITE" id="PS50175"/>
    </source>
</evidence>
<proteinExistence type="predicted"/>
<feature type="repeat" description="ANK" evidence="3">
    <location>
        <begin position="936"/>
        <end position="974"/>
    </location>
</feature>
<feature type="compositionally biased region" description="Acidic residues" evidence="4">
    <location>
        <begin position="2074"/>
        <end position="2093"/>
    </location>
</feature>
<dbReference type="InterPro" id="IPR027417">
    <property type="entry name" value="P-loop_NTPase"/>
</dbReference>
<dbReference type="PROSITE" id="PS50297">
    <property type="entry name" value="ANK_REP_REGION"/>
    <property type="match status" value="5"/>
</dbReference>
<dbReference type="Pfam" id="PF12796">
    <property type="entry name" value="Ank_2"/>
    <property type="match status" value="4"/>
</dbReference>
<organism evidence="6 7">
    <name type="scientific">Podospora aff. communis PSN243</name>
    <dbReference type="NCBI Taxonomy" id="3040156"/>
    <lineage>
        <taxon>Eukaryota</taxon>
        <taxon>Fungi</taxon>
        <taxon>Dikarya</taxon>
        <taxon>Ascomycota</taxon>
        <taxon>Pezizomycotina</taxon>
        <taxon>Sordariomycetes</taxon>
        <taxon>Sordariomycetidae</taxon>
        <taxon>Sordariales</taxon>
        <taxon>Podosporaceae</taxon>
        <taxon>Podospora</taxon>
    </lineage>
</organism>
<feature type="region of interest" description="Disordered" evidence="4">
    <location>
        <begin position="2073"/>
        <end position="2094"/>
    </location>
</feature>
<evidence type="ECO:0000256" key="2">
    <source>
        <dbReference type="ARBA" id="ARBA00023043"/>
    </source>
</evidence>
<name>A0AAV9GGG6_9PEZI</name>
<reference evidence="6" key="1">
    <citation type="journal article" date="2023" name="Mol. Phylogenet. Evol.">
        <title>Genome-scale phylogeny and comparative genomics of the fungal order Sordariales.</title>
        <authorList>
            <person name="Hensen N."/>
            <person name="Bonometti L."/>
            <person name="Westerberg I."/>
            <person name="Brannstrom I.O."/>
            <person name="Guillou S."/>
            <person name="Cros-Aarteil S."/>
            <person name="Calhoun S."/>
            <person name="Haridas S."/>
            <person name="Kuo A."/>
            <person name="Mondo S."/>
            <person name="Pangilinan J."/>
            <person name="Riley R."/>
            <person name="LaButti K."/>
            <person name="Andreopoulos B."/>
            <person name="Lipzen A."/>
            <person name="Chen C."/>
            <person name="Yan M."/>
            <person name="Daum C."/>
            <person name="Ng V."/>
            <person name="Clum A."/>
            <person name="Steindorff A."/>
            <person name="Ohm R.A."/>
            <person name="Martin F."/>
            <person name="Silar P."/>
            <person name="Natvig D.O."/>
            <person name="Lalanne C."/>
            <person name="Gautier V."/>
            <person name="Ament-Velasquez S.L."/>
            <person name="Kruys A."/>
            <person name="Hutchinson M.I."/>
            <person name="Powell A.J."/>
            <person name="Barry K."/>
            <person name="Miller A.N."/>
            <person name="Grigoriev I.V."/>
            <person name="Debuchy R."/>
            <person name="Gladieux P."/>
            <person name="Hiltunen Thoren M."/>
            <person name="Johannesson H."/>
        </authorList>
    </citation>
    <scope>NUCLEOTIDE SEQUENCE</scope>
    <source>
        <strain evidence="6">PSN243</strain>
    </source>
</reference>
<dbReference type="SUPFAM" id="SSF52540">
    <property type="entry name" value="P-loop containing nucleoside triphosphate hydrolases"/>
    <property type="match status" value="1"/>
</dbReference>
<dbReference type="Gene3D" id="1.25.40.20">
    <property type="entry name" value="Ankyrin repeat-containing domain"/>
    <property type="match status" value="7"/>
</dbReference>
<evidence type="ECO:0000313" key="6">
    <source>
        <dbReference type="EMBL" id="KAK4447258.1"/>
    </source>
</evidence>
<feature type="repeat" description="ANK" evidence="3">
    <location>
        <begin position="715"/>
        <end position="747"/>
    </location>
</feature>
<dbReference type="InterPro" id="IPR036770">
    <property type="entry name" value="Ankyrin_rpt-contain_sf"/>
</dbReference>
<accession>A0AAV9GGG6</accession>
<dbReference type="PANTHER" id="PTHR24123">
    <property type="entry name" value="ANKYRIN REPEAT-CONTAINING"/>
    <property type="match status" value="1"/>
</dbReference>
<feature type="repeat" description="ANK" evidence="3">
    <location>
        <begin position="1865"/>
        <end position="1906"/>
    </location>
</feature>
<evidence type="ECO:0000313" key="7">
    <source>
        <dbReference type="Proteomes" id="UP001321760"/>
    </source>
</evidence>
<keyword evidence="2 3" id="KW-0040">ANK repeat</keyword>
<dbReference type="Gene3D" id="3.40.50.300">
    <property type="entry name" value="P-loop containing nucleotide triphosphate hydrolases"/>
    <property type="match status" value="1"/>
</dbReference>
<protein>
    <submittedName>
        <fullName evidence="6">Ankyrin repeat-containing protein</fullName>
    </submittedName>
</protein>
<feature type="repeat" description="ANK" evidence="3">
    <location>
        <begin position="1183"/>
        <end position="1205"/>
    </location>
</feature>
<dbReference type="SMART" id="SM00248">
    <property type="entry name" value="ANK"/>
    <property type="match status" value="25"/>
</dbReference>
<dbReference type="GO" id="GO:0004190">
    <property type="term" value="F:aspartic-type endopeptidase activity"/>
    <property type="evidence" value="ECO:0007669"/>
    <property type="project" value="InterPro"/>
</dbReference>
<dbReference type="EMBL" id="MU865951">
    <property type="protein sequence ID" value="KAK4447258.1"/>
    <property type="molecule type" value="Genomic_DNA"/>
</dbReference>
<dbReference type="PANTHER" id="PTHR24123:SF33">
    <property type="entry name" value="PROTEIN HOS4"/>
    <property type="match status" value="1"/>
</dbReference>
<dbReference type="Pfam" id="PF00023">
    <property type="entry name" value="Ank"/>
    <property type="match status" value="3"/>
</dbReference>
<feature type="repeat" description="ANK" evidence="3">
    <location>
        <begin position="607"/>
        <end position="631"/>
    </location>
</feature>
<keyword evidence="7" id="KW-1185">Reference proteome</keyword>
<dbReference type="InterPro" id="IPR002110">
    <property type="entry name" value="Ankyrin_rpt"/>
</dbReference>
<feature type="region of interest" description="Disordered" evidence="4">
    <location>
        <begin position="1102"/>
        <end position="1126"/>
    </location>
</feature>
<dbReference type="Proteomes" id="UP001321760">
    <property type="component" value="Unassembled WGS sequence"/>
</dbReference>
<feature type="repeat" description="ANK" evidence="3">
    <location>
        <begin position="1228"/>
        <end position="1260"/>
    </location>
</feature>
<dbReference type="InterPro" id="IPR051165">
    <property type="entry name" value="Multifunctional_ANK_Repeat"/>
</dbReference>
<feature type="repeat" description="ANK" evidence="3">
    <location>
        <begin position="1579"/>
        <end position="1616"/>
    </location>
</feature>
<dbReference type="PRINTS" id="PR01415">
    <property type="entry name" value="ANKYRIN"/>
</dbReference>
<dbReference type="PROSITE" id="PS50175">
    <property type="entry name" value="ASP_PROT_RETROV"/>
    <property type="match status" value="1"/>
</dbReference>